<evidence type="ECO:0000256" key="1">
    <source>
        <dbReference type="SAM" id="SignalP"/>
    </source>
</evidence>
<comment type="caution">
    <text evidence="3">The sequence shown here is derived from an EMBL/GenBank/DDBJ whole genome shotgun (WGS) entry which is preliminary data.</text>
</comment>
<protein>
    <recommendedName>
        <fullName evidence="2">Serine aminopeptidase S33 domain-containing protein</fullName>
    </recommendedName>
</protein>
<dbReference type="InterPro" id="IPR029058">
    <property type="entry name" value="AB_hydrolase_fold"/>
</dbReference>
<proteinExistence type="predicted"/>
<dbReference type="SUPFAM" id="SSF53474">
    <property type="entry name" value="alpha/beta-Hydrolases"/>
    <property type="match status" value="1"/>
</dbReference>
<dbReference type="PANTHER" id="PTHR42886:SF29">
    <property type="entry name" value="PUMMELIG, ISOFORM A"/>
    <property type="match status" value="1"/>
</dbReference>
<dbReference type="Pfam" id="PF12146">
    <property type="entry name" value="Hydrolase_4"/>
    <property type="match status" value="1"/>
</dbReference>
<dbReference type="PANTHER" id="PTHR42886">
    <property type="entry name" value="RE40534P-RELATED"/>
    <property type="match status" value="1"/>
</dbReference>
<dbReference type="RefSeq" id="WP_086487086.1">
    <property type="nucleotide sequence ID" value="NZ_MSLT01000006.1"/>
</dbReference>
<sequence>MMKFYSVFFALFLMVFNLPVYAESVQIKHHDVMLNGVLTLAKGKSLANESLIVMVHGTLGHAQMDTLSTLQATLNDHDFNVLSINLSLGQNDRALQLYPCEQTHTHRHTDALEEINAWLQWAKAQNAGNIVLLGHSRGGNQAAWFVSQNEVPQVTALVLLAPMTRVNVTLTETQQALLTKAKQLVNDDKANELLSKIAFLYCPETQATAATFVSYYEPVPEMHTPYLLPSIKIPTLVISGSEDNISVNLANEMAALTAQFSHIVHHDIMGADHFFRDLYADDVVEIMNGFLNR</sequence>
<evidence type="ECO:0000313" key="4">
    <source>
        <dbReference type="Proteomes" id="UP000194798"/>
    </source>
</evidence>
<organism evidence="3 4">
    <name type="scientific">Thioflexithrix psekupsensis</name>
    <dbReference type="NCBI Taxonomy" id="1570016"/>
    <lineage>
        <taxon>Bacteria</taxon>
        <taxon>Pseudomonadati</taxon>
        <taxon>Pseudomonadota</taxon>
        <taxon>Gammaproteobacteria</taxon>
        <taxon>Thiotrichales</taxon>
        <taxon>Thioflexithrix</taxon>
    </lineage>
</organism>
<accession>A0A251XBM4</accession>
<keyword evidence="1" id="KW-0732">Signal</keyword>
<dbReference type="Proteomes" id="UP000194798">
    <property type="component" value="Unassembled WGS sequence"/>
</dbReference>
<keyword evidence="4" id="KW-1185">Reference proteome</keyword>
<evidence type="ECO:0000313" key="3">
    <source>
        <dbReference type="EMBL" id="OUD15490.1"/>
    </source>
</evidence>
<name>A0A251XBM4_9GAMM</name>
<feature type="signal peptide" evidence="1">
    <location>
        <begin position="1"/>
        <end position="22"/>
    </location>
</feature>
<dbReference type="OrthoDB" id="8208091at2"/>
<dbReference type="InterPro" id="IPR022742">
    <property type="entry name" value="Hydrolase_4"/>
</dbReference>
<feature type="domain" description="Serine aminopeptidase S33" evidence="2">
    <location>
        <begin position="50"/>
        <end position="258"/>
    </location>
</feature>
<dbReference type="AlphaFoldDB" id="A0A251XBM4"/>
<feature type="chain" id="PRO_5012445445" description="Serine aminopeptidase S33 domain-containing protein" evidence="1">
    <location>
        <begin position="23"/>
        <end position="293"/>
    </location>
</feature>
<gene>
    <name evidence="3" type="ORF">TPSD3_02920</name>
</gene>
<evidence type="ECO:0000259" key="2">
    <source>
        <dbReference type="Pfam" id="PF12146"/>
    </source>
</evidence>
<dbReference type="EMBL" id="MSLT01000006">
    <property type="protein sequence ID" value="OUD15490.1"/>
    <property type="molecule type" value="Genomic_DNA"/>
</dbReference>
<reference evidence="3 4" key="1">
    <citation type="submission" date="2016-12" db="EMBL/GenBank/DDBJ databases">
        <title>Thioflexothrix psekupsii D3 genome sequencing and assembly.</title>
        <authorList>
            <person name="Fomenkov A."/>
            <person name="Vincze T."/>
            <person name="Grabovich M."/>
            <person name="Anton B.P."/>
            <person name="Dubinina G."/>
            <person name="Orlova M."/>
            <person name="Belousova E."/>
            <person name="Roberts R.J."/>
        </authorList>
    </citation>
    <scope>NUCLEOTIDE SEQUENCE [LARGE SCALE GENOMIC DNA]</scope>
    <source>
        <strain evidence="3">D3</strain>
    </source>
</reference>
<dbReference type="Gene3D" id="3.40.50.1820">
    <property type="entry name" value="alpha/beta hydrolase"/>
    <property type="match status" value="1"/>
</dbReference>